<dbReference type="Gene3D" id="1.20.5.110">
    <property type="match status" value="1"/>
</dbReference>
<evidence type="ECO:0000259" key="6">
    <source>
        <dbReference type="PROSITE" id="PS50192"/>
    </source>
</evidence>
<dbReference type="GO" id="GO:0000149">
    <property type="term" value="F:SNARE binding"/>
    <property type="evidence" value="ECO:0007669"/>
    <property type="project" value="TreeGrafter"/>
</dbReference>
<organism evidence="9">
    <name type="scientific">Enterobius vermicularis</name>
    <name type="common">Human pinworm</name>
    <dbReference type="NCBI Taxonomy" id="51028"/>
    <lineage>
        <taxon>Eukaryota</taxon>
        <taxon>Metazoa</taxon>
        <taxon>Ecdysozoa</taxon>
        <taxon>Nematoda</taxon>
        <taxon>Chromadorea</taxon>
        <taxon>Rhabditida</taxon>
        <taxon>Spirurina</taxon>
        <taxon>Oxyuridomorpha</taxon>
        <taxon>Oxyuroidea</taxon>
        <taxon>Oxyuridae</taxon>
        <taxon>Enterobius</taxon>
    </lineage>
</organism>
<evidence type="ECO:0000256" key="3">
    <source>
        <dbReference type="ARBA" id="ARBA00022448"/>
    </source>
</evidence>
<dbReference type="InterPro" id="IPR006011">
    <property type="entry name" value="Syntaxin_N"/>
</dbReference>
<dbReference type="SUPFAM" id="SSF47661">
    <property type="entry name" value="t-snare proteins"/>
    <property type="match status" value="1"/>
</dbReference>
<evidence type="ECO:0000313" key="8">
    <source>
        <dbReference type="Proteomes" id="UP000274131"/>
    </source>
</evidence>
<dbReference type="PANTHER" id="PTHR19957:SF408">
    <property type="entry name" value="SYNTAXIN-3-RELATED"/>
    <property type="match status" value="1"/>
</dbReference>
<dbReference type="GO" id="GO:0006836">
    <property type="term" value="P:neurotransmitter transport"/>
    <property type="evidence" value="ECO:0007669"/>
    <property type="project" value="UniProtKB-KW"/>
</dbReference>
<comment type="similarity">
    <text evidence="2 5">Belongs to the syntaxin family.</text>
</comment>
<evidence type="ECO:0000256" key="5">
    <source>
        <dbReference type="RuleBase" id="RU003858"/>
    </source>
</evidence>
<dbReference type="CDD" id="cd15848">
    <property type="entry name" value="SNARE_syntaxin1-like"/>
    <property type="match status" value="1"/>
</dbReference>
<dbReference type="Pfam" id="PF00804">
    <property type="entry name" value="Syntaxin"/>
    <property type="match status" value="1"/>
</dbReference>
<dbReference type="InterPro" id="IPR045242">
    <property type="entry name" value="Syntaxin"/>
</dbReference>
<reference evidence="9" key="1">
    <citation type="submission" date="2016-04" db="UniProtKB">
        <authorList>
            <consortium name="WormBaseParasite"/>
        </authorList>
    </citation>
    <scope>IDENTIFICATION</scope>
</reference>
<evidence type="ECO:0000256" key="4">
    <source>
        <dbReference type="ARBA" id="ARBA00022775"/>
    </source>
</evidence>
<dbReference type="WBParaSite" id="EVEC_0000181801-mRNA-1">
    <property type="protein sequence ID" value="EVEC_0000181801-mRNA-1"/>
    <property type="gene ID" value="EVEC_0000181801"/>
</dbReference>
<dbReference type="GO" id="GO:0006886">
    <property type="term" value="P:intracellular protein transport"/>
    <property type="evidence" value="ECO:0007669"/>
    <property type="project" value="InterPro"/>
</dbReference>
<protein>
    <submittedName>
        <fullName evidence="9">t-SNARE coiled-coil homology domain-containing protein</fullName>
    </submittedName>
</protein>
<dbReference type="GO" id="GO:0005886">
    <property type="term" value="C:plasma membrane"/>
    <property type="evidence" value="ECO:0007669"/>
    <property type="project" value="TreeGrafter"/>
</dbReference>
<dbReference type="GO" id="GO:0048278">
    <property type="term" value="P:vesicle docking"/>
    <property type="evidence" value="ECO:0007669"/>
    <property type="project" value="TreeGrafter"/>
</dbReference>
<evidence type="ECO:0000313" key="7">
    <source>
        <dbReference type="EMBL" id="VDD86383.1"/>
    </source>
</evidence>
<dbReference type="InterPro" id="IPR000727">
    <property type="entry name" value="T_SNARE_dom"/>
</dbReference>
<dbReference type="Gene3D" id="1.20.58.70">
    <property type="match status" value="1"/>
</dbReference>
<dbReference type="Proteomes" id="UP000274131">
    <property type="component" value="Unassembled WGS sequence"/>
</dbReference>
<dbReference type="InterPro" id="IPR010989">
    <property type="entry name" value="SNARE"/>
</dbReference>
<name>A0A158Q9E3_ENTVE</name>
<keyword evidence="4" id="KW-0532">Neurotransmitter transport</keyword>
<dbReference type="SMART" id="SM00503">
    <property type="entry name" value="SynN"/>
    <property type="match status" value="1"/>
</dbReference>
<sequence>MRDRLAELQQKSKNLTLSEHHERLLEEAYRDSAEEPLLFSTDHWNNVETFLSRVNGILNELREMESLLGEIKIKHSQILIEPGVHPKFTQDLNAATEAFKVKSYSTQAAVRQMNEEVDKLKKDPNSDAVEGVDARIKRDQVMALTRKFQNVLLSFNDEQLTYKEKCKQKISSYLALSGQKISNEDIDKAIEDGQLFDYTKGVCSLILAQRDKKALYDEVKSRHDDILRLEASIMELHDLFQDMSLLLESQGEMLNHIERNVESAADCATKAFTNVKQARHLQKSKRKVSLTVD</sequence>
<dbReference type="OrthoDB" id="249087at2759"/>
<dbReference type="GO" id="GO:0031201">
    <property type="term" value="C:SNARE complex"/>
    <property type="evidence" value="ECO:0007669"/>
    <property type="project" value="TreeGrafter"/>
</dbReference>
<keyword evidence="3" id="KW-0813">Transport</keyword>
<feature type="domain" description="T-SNARE coiled-coil homology" evidence="6">
    <location>
        <begin position="216"/>
        <end position="278"/>
    </location>
</feature>
<proteinExistence type="inferred from homology"/>
<dbReference type="PROSITE" id="PS50192">
    <property type="entry name" value="T_SNARE"/>
    <property type="match status" value="1"/>
</dbReference>
<dbReference type="PANTHER" id="PTHR19957">
    <property type="entry name" value="SYNTAXIN"/>
    <property type="match status" value="1"/>
</dbReference>
<dbReference type="AlphaFoldDB" id="A0A158Q9E3"/>
<dbReference type="PROSITE" id="PS00914">
    <property type="entry name" value="SYNTAXIN"/>
    <property type="match status" value="1"/>
</dbReference>
<keyword evidence="8" id="KW-1185">Reference proteome</keyword>
<dbReference type="GO" id="GO:0005484">
    <property type="term" value="F:SNAP receptor activity"/>
    <property type="evidence" value="ECO:0007669"/>
    <property type="project" value="InterPro"/>
</dbReference>
<evidence type="ECO:0000256" key="1">
    <source>
        <dbReference type="ARBA" id="ARBA00004211"/>
    </source>
</evidence>
<dbReference type="GO" id="GO:0006887">
    <property type="term" value="P:exocytosis"/>
    <property type="evidence" value="ECO:0007669"/>
    <property type="project" value="TreeGrafter"/>
</dbReference>
<comment type="subcellular location">
    <subcellularLocation>
        <location evidence="1">Membrane</location>
        <topology evidence="1">Single-pass type IV membrane protein</topology>
    </subcellularLocation>
</comment>
<evidence type="ECO:0000313" key="9">
    <source>
        <dbReference type="WBParaSite" id="EVEC_0000181801-mRNA-1"/>
    </source>
</evidence>
<dbReference type="InterPro" id="IPR006012">
    <property type="entry name" value="Syntaxin/epimorphin_CS"/>
</dbReference>
<dbReference type="GO" id="GO:0012505">
    <property type="term" value="C:endomembrane system"/>
    <property type="evidence" value="ECO:0007669"/>
    <property type="project" value="TreeGrafter"/>
</dbReference>
<dbReference type="GO" id="GO:0006906">
    <property type="term" value="P:vesicle fusion"/>
    <property type="evidence" value="ECO:0007669"/>
    <property type="project" value="TreeGrafter"/>
</dbReference>
<dbReference type="SMART" id="SM00397">
    <property type="entry name" value="t_SNARE"/>
    <property type="match status" value="1"/>
</dbReference>
<evidence type="ECO:0000256" key="2">
    <source>
        <dbReference type="ARBA" id="ARBA00009063"/>
    </source>
</evidence>
<gene>
    <name evidence="7" type="ORF">EVEC_LOCUS1526</name>
</gene>
<dbReference type="STRING" id="51028.A0A158Q9E3"/>
<accession>A0A158Q9E3</accession>
<dbReference type="EMBL" id="UXUI01007223">
    <property type="protein sequence ID" value="VDD86383.1"/>
    <property type="molecule type" value="Genomic_DNA"/>
</dbReference>
<reference evidence="7 8" key="2">
    <citation type="submission" date="2018-10" db="EMBL/GenBank/DDBJ databases">
        <authorList>
            <consortium name="Pathogen Informatics"/>
        </authorList>
    </citation>
    <scope>NUCLEOTIDE SEQUENCE [LARGE SCALE GENOMIC DNA]</scope>
</reference>